<name>A0A0F5YJ96_9CYAN</name>
<accession>A0A0F5YJ96</accession>
<protein>
    <submittedName>
        <fullName evidence="2">Uncharacterized protein</fullName>
    </submittedName>
</protein>
<feature type="region of interest" description="Disordered" evidence="1">
    <location>
        <begin position="97"/>
        <end position="118"/>
    </location>
</feature>
<evidence type="ECO:0000313" key="3">
    <source>
        <dbReference type="Proteomes" id="UP000033607"/>
    </source>
</evidence>
<evidence type="ECO:0000313" key="2">
    <source>
        <dbReference type="EMBL" id="KKD38250.1"/>
    </source>
</evidence>
<dbReference type="RefSeq" id="WP_049561745.1">
    <property type="nucleotide sequence ID" value="NZ_LATL02000353.1"/>
</dbReference>
<organism evidence="2 3">
    <name type="scientific">Limnoraphis robusta CS-951</name>
    <dbReference type="NCBI Taxonomy" id="1637645"/>
    <lineage>
        <taxon>Bacteria</taxon>
        <taxon>Bacillati</taxon>
        <taxon>Cyanobacteriota</taxon>
        <taxon>Cyanophyceae</taxon>
        <taxon>Oscillatoriophycideae</taxon>
        <taxon>Oscillatoriales</taxon>
        <taxon>Sirenicapillariaceae</taxon>
        <taxon>Limnoraphis</taxon>
    </lineage>
</organism>
<comment type="caution">
    <text evidence="2">The sequence shown here is derived from an EMBL/GenBank/DDBJ whole genome shotgun (WGS) entry which is preliminary data.</text>
</comment>
<gene>
    <name evidence="2" type="ORF">WN50_09850</name>
</gene>
<proteinExistence type="predicted"/>
<reference evidence="2 3" key="1">
    <citation type="submission" date="2015-06" db="EMBL/GenBank/DDBJ databases">
        <title>Draft genome assembly of filamentous brackish cyanobacterium Limnoraphis robusta strain CS-951.</title>
        <authorList>
            <person name="Willis A."/>
            <person name="Parks M."/>
            <person name="Burford M.A."/>
        </authorList>
    </citation>
    <scope>NUCLEOTIDE SEQUENCE [LARGE SCALE GENOMIC DNA]</scope>
    <source>
        <strain evidence="2 3">CS-951</strain>
    </source>
</reference>
<dbReference type="EMBL" id="LATL02000353">
    <property type="protein sequence ID" value="KKD38250.1"/>
    <property type="molecule type" value="Genomic_DNA"/>
</dbReference>
<sequence>MSFWSAKHQQLSLKLQLTPSATHFWQWMVNNPNSDAYDFRDFNDWVKTHRGKSYHRDTLKAAIRLLEDKGVINIVREFAWNIKRIVCYGIDKLLKKPPRKKSQDPAGNRKKSPQNQLHVKSDDIQQQLFIIHESDSLGDDHLINQAEELDSDFEENFQENIELVQAAGIELNVHQSDWLRAFTPKEVAMAIAYLLSQKNVLNPPGFLRRALEQGWEYYYTPRPIDWDKLYQRFAELIPNTWRK</sequence>
<dbReference type="Proteomes" id="UP000033607">
    <property type="component" value="Unassembled WGS sequence"/>
</dbReference>
<dbReference type="OrthoDB" id="484142at2"/>
<dbReference type="AlphaFoldDB" id="A0A0F5YJ96"/>
<evidence type="ECO:0000256" key="1">
    <source>
        <dbReference type="SAM" id="MobiDB-lite"/>
    </source>
</evidence>